<dbReference type="Pfam" id="PF08543">
    <property type="entry name" value="Phos_pyr_kin"/>
    <property type="match status" value="1"/>
</dbReference>
<reference evidence="7" key="2">
    <citation type="submission" date="2021-04" db="EMBL/GenBank/DDBJ databases">
        <authorList>
            <person name="Gilroy R."/>
        </authorList>
    </citation>
    <scope>NUCLEOTIDE SEQUENCE</scope>
    <source>
        <strain evidence="7">CHK193-4272</strain>
    </source>
</reference>
<dbReference type="PANTHER" id="PTHR10534:SF2">
    <property type="entry name" value="PYRIDOXAL KINASE"/>
    <property type="match status" value="1"/>
</dbReference>
<dbReference type="InterPro" id="IPR013749">
    <property type="entry name" value="PM/HMP-P_kinase-1"/>
</dbReference>
<organism evidence="7 8">
    <name type="scientific">Candidatus Butyricicoccus avistercoris</name>
    <dbReference type="NCBI Taxonomy" id="2838518"/>
    <lineage>
        <taxon>Bacteria</taxon>
        <taxon>Bacillati</taxon>
        <taxon>Bacillota</taxon>
        <taxon>Clostridia</taxon>
        <taxon>Eubacteriales</taxon>
        <taxon>Butyricicoccaceae</taxon>
        <taxon>Butyricicoccus</taxon>
    </lineage>
</organism>
<dbReference type="NCBIfam" id="NF005491">
    <property type="entry name" value="PRK07105.1"/>
    <property type="match status" value="1"/>
</dbReference>
<dbReference type="InterPro" id="IPR004625">
    <property type="entry name" value="PyrdxlKinase"/>
</dbReference>
<feature type="domain" description="Pyridoxamine kinase/Phosphomethylpyrimidine kinase" evidence="6">
    <location>
        <begin position="71"/>
        <end position="254"/>
    </location>
</feature>
<sequence>MKQKTVLALHDLACFGRSSLIPITSVLSVQGHQCVPLPTAVFSTHTAINGWVCTDLTETMPNMLSHFENLGLKFDAIYSGFLGSEKQIDCVLQSAKLKSNDGYFLVDPVMGDNGKVYKTYTSEMTKRMNELCHIADLITPNVTEAAILLEKSPASKPENKQEAKNWSKNLADKFGCDVVLTGMHFTENTLTVACTEGSNTNFIEHECVNAFFPGTGDIFASVLLGQILCGKSLIDSASIAADFVKRCISYTASKNTDKMHGVQFEPLLHTLPHI</sequence>
<accession>A0A9D1PJJ6</accession>
<keyword evidence="3" id="KW-0547">Nucleotide-binding</keyword>
<evidence type="ECO:0000256" key="4">
    <source>
        <dbReference type="ARBA" id="ARBA00022777"/>
    </source>
</evidence>
<evidence type="ECO:0000313" key="7">
    <source>
        <dbReference type="EMBL" id="HIV62694.1"/>
    </source>
</evidence>
<evidence type="ECO:0000256" key="1">
    <source>
        <dbReference type="ARBA" id="ARBA00012104"/>
    </source>
</evidence>
<comment type="caution">
    <text evidence="7">The sequence shown here is derived from an EMBL/GenBank/DDBJ whole genome shotgun (WGS) entry which is preliminary data.</text>
</comment>
<dbReference type="GO" id="GO:0005524">
    <property type="term" value="F:ATP binding"/>
    <property type="evidence" value="ECO:0007669"/>
    <property type="project" value="UniProtKB-KW"/>
</dbReference>
<keyword evidence="5" id="KW-0067">ATP-binding</keyword>
<evidence type="ECO:0000256" key="3">
    <source>
        <dbReference type="ARBA" id="ARBA00022741"/>
    </source>
</evidence>
<dbReference type="PANTHER" id="PTHR10534">
    <property type="entry name" value="PYRIDOXAL KINASE"/>
    <property type="match status" value="1"/>
</dbReference>
<dbReference type="EMBL" id="DXIE01000044">
    <property type="protein sequence ID" value="HIV62694.1"/>
    <property type="molecule type" value="Genomic_DNA"/>
</dbReference>
<keyword evidence="4 7" id="KW-0418">Kinase</keyword>
<dbReference type="SUPFAM" id="SSF53613">
    <property type="entry name" value="Ribokinase-like"/>
    <property type="match status" value="1"/>
</dbReference>
<dbReference type="Gene3D" id="3.40.1190.20">
    <property type="match status" value="1"/>
</dbReference>
<dbReference type="GO" id="GO:0008478">
    <property type="term" value="F:pyridoxal kinase activity"/>
    <property type="evidence" value="ECO:0007669"/>
    <property type="project" value="UniProtKB-EC"/>
</dbReference>
<dbReference type="EC" id="2.7.1.35" evidence="1"/>
<evidence type="ECO:0000313" key="8">
    <source>
        <dbReference type="Proteomes" id="UP000886808"/>
    </source>
</evidence>
<keyword evidence="2 7" id="KW-0808">Transferase</keyword>
<dbReference type="AlphaFoldDB" id="A0A9D1PJJ6"/>
<name>A0A9D1PJJ6_9FIRM</name>
<protein>
    <recommendedName>
        <fullName evidence="1">pyridoxal kinase</fullName>
        <ecNumber evidence="1">2.7.1.35</ecNumber>
    </recommendedName>
</protein>
<reference evidence="7" key="1">
    <citation type="journal article" date="2021" name="PeerJ">
        <title>Extensive microbial diversity within the chicken gut microbiome revealed by metagenomics and culture.</title>
        <authorList>
            <person name="Gilroy R."/>
            <person name="Ravi A."/>
            <person name="Getino M."/>
            <person name="Pursley I."/>
            <person name="Horton D.L."/>
            <person name="Alikhan N.F."/>
            <person name="Baker D."/>
            <person name="Gharbi K."/>
            <person name="Hall N."/>
            <person name="Watson M."/>
            <person name="Adriaenssens E.M."/>
            <person name="Foster-Nyarko E."/>
            <person name="Jarju S."/>
            <person name="Secka A."/>
            <person name="Antonio M."/>
            <person name="Oren A."/>
            <person name="Chaudhuri R.R."/>
            <person name="La Ragione R."/>
            <person name="Hildebrand F."/>
            <person name="Pallen M.J."/>
        </authorList>
    </citation>
    <scope>NUCLEOTIDE SEQUENCE</scope>
    <source>
        <strain evidence="7">CHK193-4272</strain>
    </source>
</reference>
<evidence type="ECO:0000256" key="5">
    <source>
        <dbReference type="ARBA" id="ARBA00022840"/>
    </source>
</evidence>
<dbReference type="GO" id="GO:0005829">
    <property type="term" value="C:cytosol"/>
    <property type="evidence" value="ECO:0007669"/>
    <property type="project" value="TreeGrafter"/>
</dbReference>
<evidence type="ECO:0000256" key="2">
    <source>
        <dbReference type="ARBA" id="ARBA00022679"/>
    </source>
</evidence>
<dbReference type="InterPro" id="IPR029056">
    <property type="entry name" value="Ribokinase-like"/>
</dbReference>
<proteinExistence type="predicted"/>
<gene>
    <name evidence="7" type="ORF">H9746_07640</name>
</gene>
<evidence type="ECO:0000259" key="6">
    <source>
        <dbReference type="Pfam" id="PF08543"/>
    </source>
</evidence>
<dbReference type="Proteomes" id="UP000886808">
    <property type="component" value="Unassembled WGS sequence"/>
</dbReference>
<dbReference type="GO" id="GO:0009443">
    <property type="term" value="P:pyridoxal 5'-phosphate salvage"/>
    <property type="evidence" value="ECO:0007669"/>
    <property type="project" value="InterPro"/>
</dbReference>